<dbReference type="RefSeq" id="WP_390288206.1">
    <property type="nucleotide sequence ID" value="NZ_JBHUDI010000008.1"/>
</dbReference>
<dbReference type="PANTHER" id="PTHR35005:SF1">
    <property type="entry name" value="2-AMINO-5-FORMYLAMINO-6-RIBOSYLAMINOPYRIMIDIN-4(3H)-ONE 5'-MONOPHOSPHATE DEFORMYLASE"/>
    <property type="match status" value="1"/>
</dbReference>
<keyword evidence="6" id="KW-1185">Reference proteome</keyword>
<dbReference type="GO" id="GO:0016787">
    <property type="term" value="F:hydrolase activity"/>
    <property type="evidence" value="ECO:0007669"/>
    <property type="project" value="UniProtKB-KW"/>
</dbReference>
<evidence type="ECO:0000313" key="5">
    <source>
        <dbReference type="EMBL" id="MFD1564560.1"/>
    </source>
</evidence>
<reference evidence="5 6" key="1">
    <citation type="journal article" date="2019" name="Int. J. Syst. Evol. Microbiol.">
        <title>The Global Catalogue of Microorganisms (GCM) 10K type strain sequencing project: providing services to taxonomists for standard genome sequencing and annotation.</title>
        <authorList>
            <consortium name="The Broad Institute Genomics Platform"/>
            <consortium name="The Broad Institute Genome Sequencing Center for Infectious Disease"/>
            <person name="Wu L."/>
            <person name="Ma J."/>
        </authorList>
    </citation>
    <scope>NUCLEOTIDE SEQUENCE [LARGE SCALE GENOMIC DNA]</scope>
    <source>
        <strain evidence="5 6">CGMCC 1.12230</strain>
    </source>
</reference>
<dbReference type="Proteomes" id="UP001597076">
    <property type="component" value="Unassembled WGS sequence"/>
</dbReference>
<evidence type="ECO:0000256" key="1">
    <source>
        <dbReference type="ARBA" id="ARBA00001947"/>
    </source>
</evidence>
<organism evidence="5 6">
    <name type="scientific">Haloarchaeobius amylolyticus</name>
    <dbReference type="NCBI Taxonomy" id="1198296"/>
    <lineage>
        <taxon>Archaea</taxon>
        <taxon>Methanobacteriati</taxon>
        <taxon>Methanobacteriota</taxon>
        <taxon>Stenosarchaea group</taxon>
        <taxon>Halobacteria</taxon>
        <taxon>Halobacteriales</taxon>
        <taxon>Halorubellaceae</taxon>
        <taxon>Haloarchaeobius</taxon>
    </lineage>
</organism>
<accession>A0ABD6BIQ6</accession>
<dbReference type="PANTHER" id="PTHR35005">
    <property type="entry name" value="3-DEHYDRO-SCYLLO-INOSOSE HYDROLASE"/>
    <property type="match status" value="1"/>
</dbReference>
<evidence type="ECO:0000256" key="3">
    <source>
        <dbReference type="ARBA" id="ARBA00022801"/>
    </source>
</evidence>
<dbReference type="InterPro" id="IPR024087">
    <property type="entry name" value="Creatininase-like_sf"/>
</dbReference>
<keyword evidence="4" id="KW-0862">Zinc</keyword>
<evidence type="ECO:0000256" key="4">
    <source>
        <dbReference type="ARBA" id="ARBA00022833"/>
    </source>
</evidence>
<proteinExistence type="predicted"/>
<dbReference type="AlphaFoldDB" id="A0ABD6BIQ6"/>
<dbReference type="InterPro" id="IPR003785">
    <property type="entry name" value="Creatininase/forma_Hydrolase"/>
</dbReference>
<dbReference type="EMBL" id="JBHUDI010000008">
    <property type="protein sequence ID" value="MFD1564560.1"/>
    <property type="molecule type" value="Genomic_DNA"/>
</dbReference>
<sequence>MDSVLLAELTWTEVEAAFEHEPATVLVPLGATEQHGPHLPLGTDTTIATALARRVAQRLENALVAPPIPVGPSTEHDSFPGTLSIPSRLLEDLLAEHVDSLASHAVDRIVLLPAHGGSFAAVNAVVPTLAAETDADLVGVSNLEQYMELLAEGLAESGIDVDEPVVHAGATETSMLLALDREAVREDELVVGYEDAVSPARLFNRGIDVYSSEGVLGDSRKATADAGDEIVDRVVDAYVGLIREEFRALEDE</sequence>
<keyword evidence="3" id="KW-0378">Hydrolase</keyword>
<dbReference type="SUPFAM" id="SSF102215">
    <property type="entry name" value="Creatininase"/>
    <property type="match status" value="1"/>
</dbReference>
<comment type="cofactor">
    <cofactor evidence="1">
        <name>Zn(2+)</name>
        <dbReference type="ChEBI" id="CHEBI:29105"/>
    </cofactor>
</comment>
<name>A0ABD6BIQ6_9EURY</name>
<dbReference type="Gene3D" id="3.40.50.10310">
    <property type="entry name" value="Creatininase"/>
    <property type="match status" value="1"/>
</dbReference>
<evidence type="ECO:0000313" key="6">
    <source>
        <dbReference type="Proteomes" id="UP001597076"/>
    </source>
</evidence>
<gene>
    <name evidence="5" type="ORF">ACFR99_13500</name>
</gene>
<dbReference type="Pfam" id="PF02633">
    <property type="entry name" value="Creatininase"/>
    <property type="match status" value="1"/>
</dbReference>
<keyword evidence="2" id="KW-0479">Metal-binding</keyword>
<comment type="caution">
    <text evidence="5">The sequence shown here is derived from an EMBL/GenBank/DDBJ whole genome shotgun (WGS) entry which is preliminary data.</text>
</comment>
<dbReference type="GO" id="GO:0046872">
    <property type="term" value="F:metal ion binding"/>
    <property type="evidence" value="ECO:0007669"/>
    <property type="project" value="UniProtKB-KW"/>
</dbReference>
<protein>
    <submittedName>
        <fullName evidence="5">Creatininase family protein</fullName>
    </submittedName>
</protein>
<evidence type="ECO:0000256" key="2">
    <source>
        <dbReference type="ARBA" id="ARBA00022723"/>
    </source>
</evidence>